<organism evidence="5 6">
    <name type="scientific">Gaopeijia maritima</name>
    <dbReference type="NCBI Taxonomy" id="3119007"/>
    <lineage>
        <taxon>Bacteria</taxon>
        <taxon>Pseudomonadati</taxon>
        <taxon>Gemmatimonadota</taxon>
        <taxon>Longimicrobiia</taxon>
        <taxon>Gaopeijiales</taxon>
        <taxon>Gaopeijiaceae</taxon>
        <taxon>Gaopeijia</taxon>
    </lineage>
</organism>
<evidence type="ECO:0000313" key="6">
    <source>
        <dbReference type="Proteomes" id="UP001484239"/>
    </source>
</evidence>
<dbReference type="InterPro" id="IPR020816">
    <property type="entry name" value="Histone-like_DNA-bd_CS"/>
</dbReference>
<accession>A0ABU9E3Z3</accession>
<dbReference type="Pfam" id="PF00216">
    <property type="entry name" value="Bac_DNA_binding"/>
    <property type="match status" value="1"/>
</dbReference>
<dbReference type="RefSeq" id="WP_405276165.1">
    <property type="nucleotide sequence ID" value="NZ_CP144380.1"/>
</dbReference>
<protein>
    <submittedName>
        <fullName evidence="5">HU family DNA-binding protein</fullName>
    </submittedName>
</protein>
<sequence>MTKDEFAEKLAKKSDLSKAKAKEVIEAIFSTEPRNGIIAIELDAGRDFTITGFGTFGTRSRKKREGRNPRTGEAITIPAMKVPTFRAGRGLKDRVRD</sequence>
<dbReference type="PANTHER" id="PTHR33175">
    <property type="entry name" value="DNA-BINDING PROTEIN HU"/>
    <property type="match status" value="1"/>
</dbReference>
<dbReference type="GO" id="GO:0003677">
    <property type="term" value="F:DNA binding"/>
    <property type="evidence" value="ECO:0007669"/>
    <property type="project" value="UniProtKB-KW"/>
</dbReference>
<evidence type="ECO:0000313" key="5">
    <source>
        <dbReference type="EMBL" id="MEK9499455.1"/>
    </source>
</evidence>
<proteinExistence type="inferred from homology"/>
<dbReference type="PRINTS" id="PR01727">
    <property type="entry name" value="DNABINDINGHU"/>
</dbReference>
<evidence type="ECO:0000256" key="1">
    <source>
        <dbReference type="ARBA" id="ARBA00010529"/>
    </source>
</evidence>
<dbReference type="SUPFAM" id="SSF47729">
    <property type="entry name" value="IHF-like DNA-binding proteins"/>
    <property type="match status" value="1"/>
</dbReference>
<evidence type="ECO:0000256" key="4">
    <source>
        <dbReference type="RuleBase" id="RU003939"/>
    </source>
</evidence>
<name>A0ABU9E3Z3_9BACT</name>
<dbReference type="EMBL" id="JBBHLI010000001">
    <property type="protein sequence ID" value="MEK9499455.1"/>
    <property type="molecule type" value="Genomic_DNA"/>
</dbReference>
<keyword evidence="6" id="KW-1185">Reference proteome</keyword>
<dbReference type="InterPro" id="IPR010992">
    <property type="entry name" value="IHF-like_DNA-bd_dom_sf"/>
</dbReference>
<dbReference type="InterPro" id="IPR000119">
    <property type="entry name" value="Hist_DNA-bd"/>
</dbReference>
<dbReference type="Gene3D" id="4.10.520.10">
    <property type="entry name" value="IHF-like DNA-binding proteins"/>
    <property type="match status" value="1"/>
</dbReference>
<keyword evidence="2" id="KW-0226">DNA condensation</keyword>
<evidence type="ECO:0000256" key="3">
    <source>
        <dbReference type="ARBA" id="ARBA00023125"/>
    </source>
</evidence>
<dbReference type="PROSITE" id="PS00045">
    <property type="entry name" value="HISTONE_LIKE"/>
    <property type="match status" value="1"/>
</dbReference>
<comment type="caution">
    <text evidence="5">The sequence shown here is derived from an EMBL/GenBank/DDBJ whole genome shotgun (WGS) entry which is preliminary data.</text>
</comment>
<dbReference type="PANTHER" id="PTHR33175:SF3">
    <property type="entry name" value="DNA-BINDING PROTEIN HU-BETA"/>
    <property type="match status" value="1"/>
</dbReference>
<reference evidence="5 6" key="1">
    <citation type="submission" date="2024-02" db="EMBL/GenBank/DDBJ databases">
        <title>A novel Gemmatimonadota bacterium.</title>
        <authorList>
            <person name="Du Z.-J."/>
            <person name="Ye Y.-Q."/>
        </authorList>
    </citation>
    <scope>NUCLEOTIDE SEQUENCE [LARGE SCALE GENOMIC DNA]</scope>
    <source>
        <strain evidence="5 6">DH-20</strain>
    </source>
</reference>
<gene>
    <name evidence="5" type="ORF">WI372_00495</name>
</gene>
<comment type="similarity">
    <text evidence="1 4">Belongs to the bacterial histone-like protein family.</text>
</comment>
<keyword evidence="3 5" id="KW-0238">DNA-binding</keyword>
<dbReference type="SMART" id="SM00411">
    <property type="entry name" value="BHL"/>
    <property type="match status" value="1"/>
</dbReference>
<dbReference type="Proteomes" id="UP001484239">
    <property type="component" value="Unassembled WGS sequence"/>
</dbReference>
<dbReference type="CDD" id="cd13831">
    <property type="entry name" value="HU"/>
    <property type="match status" value="1"/>
</dbReference>
<evidence type="ECO:0000256" key="2">
    <source>
        <dbReference type="ARBA" id="ARBA00023067"/>
    </source>
</evidence>